<gene>
    <name evidence="4 5 6" type="primary">LOC104944661</name>
</gene>
<dbReference type="RefSeq" id="XP_010768534.1">
    <property type="nucleotide sequence ID" value="XM_010770232.1"/>
</dbReference>
<proteinExistence type="predicted"/>
<dbReference type="Proteomes" id="UP000504611">
    <property type="component" value="Unplaced"/>
</dbReference>
<accession>A0A6I9MZ62</accession>
<dbReference type="GO" id="GO:0097197">
    <property type="term" value="C:tetraspanin-enriched microdomain"/>
    <property type="evidence" value="ECO:0007669"/>
    <property type="project" value="InterPro"/>
</dbReference>
<evidence type="ECO:0000313" key="6">
    <source>
        <dbReference type="RefSeq" id="XP_010768548.1"/>
    </source>
</evidence>
<feature type="compositionally biased region" description="Acidic residues" evidence="1">
    <location>
        <begin position="223"/>
        <end position="250"/>
    </location>
</feature>
<dbReference type="OrthoDB" id="8819001at2759"/>
<keyword evidence="2" id="KW-1133">Transmembrane helix</keyword>
<dbReference type="Pfam" id="PF15050">
    <property type="entry name" value="SCIMP"/>
    <property type="match status" value="1"/>
</dbReference>
<sequence>MELLRKYLWLWVILGSISVSLLIAVVFFCINQWLSRQGRHRITQLHRNKSDLTIKSNKYQLETPPLPPRTQFLIAEAQSYENLADEHDYEEAEPVCQVAMPKCQVAMPKCQVAMPKCQESKPVYQVTTSKCQESKPVYQVTTSKCQESTPVYQVTTSKCQESTPVYQVTMPKYQEAMSDYEEASDGYEEALPDYENRTAEPFDYVQVEAEVRILPPPYRKTDEETDDASTEDYDDIDDEDDGEEDYDDLG</sequence>
<evidence type="ECO:0000313" key="4">
    <source>
        <dbReference type="RefSeq" id="XP_010768534.1"/>
    </source>
</evidence>
<evidence type="ECO:0000313" key="3">
    <source>
        <dbReference type="Proteomes" id="UP000504611"/>
    </source>
</evidence>
<evidence type="ECO:0000256" key="1">
    <source>
        <dbReference type="SAM" id="MobiDB-lite"/>
    </source>
</evidence>
<dbReference type="AlphaFoldDB" id="A0A6I9MZ62"/>
<dbReference type="InterPro" id="IPR028181">
    <property type="entry name" value="SCIMP"/>
</dbReference>
<dbReference type="GO" id="GO:0001772">
    <property type="term" value="C:immunological synapse"/>
    <property type="evidence" value="ECO:0007669"/>
    <property type="project" value="InterPro"/>
</dbReference>
<keyword evidence="2" id="KW-0472">Membrane</keyword>
<feature type="region of interest" description="Disordered" evidence="1">
    <location>
        <begin position="209"/>
        <end position="250"/>
    </location>
</feature>
<evidence type="ECO:0000313" key="5">
    <source>
        <dbReference type="RefSeq" id="XP_010768540.1"/>
    </source>
</evidence>
<keyword evidence="2" id="KW-0812">Transmembrane</keyword>
<dbReference type="RefSeq" id="XP_010768548.1">
    <property type="nucleotide sequence ID" value="XM_010770246.1"/>
</dbReference>
<dbReference type="KEGG" id="ncc:104944661"/>
<organism evidence="3 6">
    <name type="scientific">Notothenia coriiceps</name>
    <name type="common">black rockcod</name>
    <dbReference type="NCBI Taxonomy" id="8208"/>
    <lineage>
        <taxon>Eukaryota</taxon>
        <taxon>Metazoa</taxon>
        <taxon>Chordata</taxon>
        <taxon>Craniata</taxon>
        <taxon>Vertebrata</taxon>
        <taxon>Euteleostomi</taxon>
        <taxon>Actinopterygii</taxon>
        <taxon>Neopterygii</taxon>
        <taxon>Teleostei</taxon>
        <taxon>Neoteleostei</taxon>
        <taxon>Acanthomorphata</taxon>
        <taxon>Eupercaria</taxon>
        <taxon>Perciformes</taxon>
        <taxon>Notothenioidei</taxon>
        <taxon>Nototheniidae</taxon>
        <taxon>Notothenia</taxon>
    </lineage>
</organism>
<dbReference type="RefSeq" id="XP_010768540.1">
    <property type="nucleotide sequence ID" value="XM_010770238.1"/>
</dbReference>
<evidence type="ECO:0000256" key="2">
    <source>
        <dbReference type="SAM" id="Phobius"/>
    </source>
</evidence>
<name>A0A6I9MZ62_9TELE</name>
<feature type="transmembrane region" description="Helical" evidence="2">
    <location>
        <begin position="7"/>
        <end position="34"/>
    </location>
</feature>
<keyword evidence="3" id="KW-1185">Reference proteome</keyword>
<protein>
    <submittedName>
        <fullName evidence="4 5">DNA-directed RNA polymerase II subunit RPB1-like isoform X1</fullName>
    </submittedName>
</protein>
<reference evidence="4 5" key="1">
    <citation type="submission" date="2025-04" db="UniProtKB">
        <authorList>
            <consortium name="RefSeq"/>
        </authorList>
    </citation>
    <scope>IDENTIFICATION</scope>
    <source>
        <tissue evidence="4 5">Muscle</tissue>
    </source>
</reference>
<dbReference type="CTD" id="388325"/>